<evidence type="ECO:0000313" key="3">
    <source>
        <dbReference type="Proteomes" id="UP000289323"/>
    </source>
</evidence>
<gene>
    <name evidence="2" type="ORF">TT172_LOCUS28</name>
</gene>
<dbReference type="EMBL" id="OUUZ01000001">
    <property type="protein sequence ID" value="SPQ17609.1"/>
    <property type="molecule type" value="Genomic_DNA"/>
</dbReference>
<dbReference type="Proteomes" id="UP000289323">
    <property type="component" value="Unassembled WGS sequence"/>
</dbReference>
<protein>
    <submittedName>
        <fullName evidence="2">901bb8c6-2569-4447-ae21-f6fe5e5549f9</fullName>
    </submittedName>
</protein>
<organism evidence="2 3">
    <name type="scientific">Thermothielavioides terrestris</name>
    <dbReference type="NCBI Taxonomy" id="2587410"/>
    <lineage>
        <taxon>Eukaryota</taxon>
        <taxon>Fungi</taxon>
        <taxon>Dikarya</taxon>
        <taxon>Ascomycota</taxon>
        <taxon>Pezizomycotina</taxon>
        <taxon>Sordariomycetes</taxon>
        <taxon>Sordariomycetidae</taxon>
        <taxon>Sordariales</taxon>
        <taxon>Chaetomiaceae</taxon>
        <taxon>Thermothielavioides</taxon>
    </lineage>
</organism>
<feature type="compositionally biased region" description="Low complexity" evidence="1">
    <location>
        <begin position="282"/>
        <end position="294"/>
    </location>
</feature>
<name>A0A446B542_9PEZI</name>
<evidence type="ECO:0000256" key="1">
    <source>
        <dbReference type="SAM" id="MobiDB-lite"/>
    </source>
</evidence>
<proteinExistence type="predicted"/>
<dbReference type="AlphaFoldDB" id="A0A446B542"/>
<evidence type="ECO:0000313" key="2">
    <source>
        <dbReference type="EMBL" id="SPQ17609.1"/>
    </source>
</evidence>
<feature type="compositionally biased region" description="Pro residues" evidence="1">
    <location>
        <begin position="248"/>
        <end position="257"/>
    </location>
</feature>
<feature type="region of interest" description="Disordered" evidence="1">
    <location>
        <begin position="235"/>
        <end position="323"/>
    </location>
</feature>
<sequence>MSRLFRPLHSLVGSTRLISRLPSGQTVRVERVKVKRGKPATRFLGNVLKGALVFQLVVSTLSPLVDDIDDDDDLVPGEDEENDEPLFVPFPFTTKKLPRQPYSGSDPEWIEFIRISKDERLRDAIIKHTCKIVLGRAQRTPLLSQRLGKPTSVRRCWLDFDYPFYAPPEYERSGILVTDEAIEWTTMRCDPYLVKYLNRVLWPQPMALGIWALGKEAAKQTASDVARYFGFALEDPTRPQTRPAGPSSNPPPLPTSPGPEMQKALERIRQQTTRRPAEVNDPSAAASSSAAAAPAPTPTAPQDKAVDAPSKPNLDQSNSPDLPSPRGWFRELVFSIKKSRPWKTFQESFFREWQPLRPDPPRGSVLLSGVIELETPRAWIVVDTWAWYCPATNSIDTDSMRLVLRRIQHKVQKPLG</sequence>
<reference evidence="2 3" key="1">
    <citation type="submission" date="2018-04" db="EMBL/GenBank/DDBJ databases">
        <authorList>
            <person name="Huttner S."/>
            <person name="Dainat J."/>
        </authorList>
    </citation>
    <scope>NUCLEOTIDE SEQUENCE [LARGE SCALE GENOMIC DNA]</scope>
</reference>
<accession>A0A446B542</accession>